<organism evidence="1 2">
    <name type="scientific">Thlaspi arvense</name>
    <name type="common">Field penny-cress</name>
    <dbReference type="NCBI Taxonomy" id="13288"/>
    <lineage>
        <taxon>Eukaryota</taxon>
        <taxon>Viridiplantae</taxon>
        <taxon>Streptophyta</taxon>
        <taxon>Embryophyta</taxon>
        <taxon>Tracheophyta</taxon>
        <taxon>Spermatophyta</taxon>
        <taxon>Magnoliopsida</taxon>
        <taxon>eudicotyledons</taxon>
        <taxon>Gunneridae</taxon>
        <taxon>Pentapetalae</taxon>
        <taxon>rosids</taxon>
        <taxon>malvids</taxon>
        <taxon>Brassicales</taxon>
        <taxon>Brassicaceae</taxon>
        <taxon>Thlaspideae</taxon>
        <taxon>Thlaspi</taxon>
    </lineage>
</organism>
<gene>
    <name evidence="1" type="ORF">TAV2_LOCUS23597</name>
</gene>
<reference evidence="1 2" key="1">
    <citation type="submission" date="2022-03" db="EMBL/GenBank/DDBJ databases">
        <authorList>
            <person name="Nunn A."/>
            <person name="Chopra R."/>
            <person name="Nunn A."/>
            <person name="Contreras Garrido A."/>
        </authorList>
    </citation>
    <scope>NUCLEOTIDE SEQUENCE [LARGE SCALE GENOMIC DNA]</scope>
</reference>
<name>A0AAU9T7P8_THLAR</name>
<evidence type="ECO:0000313" key="2">
    <source>
        <dbReference type="Proteomes" id="UP000836841"/>
    </source>
</evidence>
<evidence type="ECO:0000313" key="1">
    <source>
        <dbReference type="EMBL" id="CAH2079295.1"/>
    </source>
</evidence>
<keyword evidence="2" id="KW-1185">Reference proteome</keyword>
<proteinExistence type="predicted"/>
<dbReference type="Proteomes" id="UP000836841">
    <property type="component" value="Chromosome 7"/>
</dbReference>
<sequence length="90" mass="10381">EEETMNFNLSTTNSSRISSSLRWLHRFSAASPPSWMRASAPMSLPFLNLQFLSITALTSTCSLSLRLIFFMQYCDDIFEPKLEELINQLR</sequence>
<dbReference type="AlphaFoldDB" id="A0AAU9T7P8"/>
<feature type="non-terminal residue" evidence="1">
    <location>
        <position position="1"/>
    </location>
</feature>
<accession>A0AAU9T7P8</accession>
<dbReference type="EMBL" id="OU466863">
    <property type="protein sequence ID" value="CAH2079295.1"/>
    <property type="molecule type" value="Genomic_DNA"/>
</dbReference>
<protein>
    <submittedName>
        <fullName evidence="1">Uncharacterized protein</fullName>
    </submittedName>
</protein>